<evidence type="ECO:0000313" key="3">
    <source>
        <dbReference type="Proteomes" id="UP001344906"/>
    </source>
</evidence>
<protein>
    <submittedName>
        <fullName evidence="2">NAD-dependent dehydratase</fullName>
    </submittedName>
</protein>
<name>A0ABQ6FLW1_9CHLR</name>
<dbReference type="InterPro" id="IPR036291">
    <property type="entry name" value="NAD(P)-bd_dom_sf"/>
</dbReference>
<keyword evidence="3" id="KW-1185">Reference proteome</keyword>
<accession>A0ABQ6FLW1</accession>
<gene>
    <name evidence="2" type="ORF">KDH_20900</name>
</gene>
<dbReference type="Proteomes" id="UP001344906">
    <property type="component" value="Unassembled WGS sequence"/>
</dbReference>
<dbReference type="CDD" id="cd08948">
    <property type="entry name" value="5beta-POR_like_SDR_a"/>
    <property type="match status" value="1"/>
</dbReference>
<reference evidence="2 3" key="1">
    <citation type="submission" date="2023-02" db="EMBL/GenBank/DDBJ databases">
        <title>Dictyobacter halimunensis sp. nov., a new member of the class Ktedonobacteria from forest soil in a geothermal area.</title>
        <authorList>
            <person name="Rachmania M.K."/>
            <person name="Ningsih F."/>
            <person name="Sakai Y."/>
            <person name="Yabe S."/>
            <person name="Yokota A."/>
            <person name="Sjamsuridzal W."/>
        </authorList>
    </citation>
    <scope>NUCLEOTIDE SEQUENCE [LARGE SCALE GENOMIC DNA]</scope>
    <source>
        <strain evidence="2 3">S3.2.2.5</strain>
    </source>
</reference>
<proteinExistence type="predicted"/>
<dbReference type="PANTHER" id="PTHR32487:SF0">
    <property type="entry name" value="3-OXO-DELTA(4,5)-STEROID 5-BETA-REDUCTASE"/>
    <property type="match status" value="1"/>
</dbReference>
<evidence type="ECO:0000313" key="2">
    <source>
        <dbReference type="EMBL" id="GLV55243.1"/>
    </source>
</evidence>
<organism evidence="2 3">
    <name type="scientific">Dictyobacter halimunensis</name>
    <dbReference type="NCBI Taxonomy" id="3026934"/>
    <lineage>
        <taxon>Bacteria</taxon>
        <taxon>Bacillati</taxon>
        <taxon>Chloroflexota</taxon>
        <taxon>Ktedonobacteria</taxon>
        <taxon>Ktedonobacterales</taxon>
        <taxon>Dictyobacteraceae</taxon>
        <taxon>Dictyobacter</taxon>
    </lineage>
</organism>
<dbReference type="InterPro" id="IPR055222">
    <property type="entry name" value="PRISE-like_Rossmann-fold"/>
</dbReference>
<evidence type="ECO:0000259" key="1">
    <source>
        <dbReference type="Pfam" id="PF22917"/>
    </source>
</evidence>
<feature type="domain" description="PRISE-like Rossmann-fold" evidence="1">
    <location>
        <begin position="71"/>
        <end position="363"/>
    </location>
</feature>
<sequence length="363" mass="41419">MIQQDKKDLASALERRKVALVVGAQGVIGRNLINYLLTLPDWDIIGLARRGGETTERVQYIAVDLLDRDDSQEKLGELTQVTHIFYAAYQDRPTWAELVPPNLTMLMNVVEVVEAVAPGLQHISLMQGYKVYGAHLGPFKTPARETDAPHMPPEFNVDQQNFLEQRQRGKSWTWSAIRPSVVAGFALGNPMNLAMVIAIYASISKELGLPLRFPGKPGAYHSLLEMTDATLLAHATVWAATNETCANQAFNINNGDLFRWSEMWPKIARFFDLEVAPPLPMSLNIVMVDKEPLWHEMIEKYRLERHSYQEVSSWNFGDVVFSWDYDMFADGSKARRFGFHEFVDTEAMFMNIFEDLRRRRVIP</sequence>
<dbReference type="PANTHER" id="PTHR32487">
    <property type="entry name" value="3-OXO-DELTA(4,5)-STEROID 5-BETA-REDUCTASE"/>
    <property type="match status" value="1"/>
</dbReference>
<dbReference type="Gene3D" id="3.40.50.720">
    <property type="entry name" value="NAD(P)-binding Rossmann-like Domain"/>
    <property type="match status" value="1"/>
</dbReference>
<dbReference type="EMBL" id="BSRI01000001">
    <property type="protein sequence ID" value="GLV55243.1"/>
    <property type="molecule type" value="Genomic_DNA"/>
</dbReference>
<comment type="caution">
    <text evidence="2">The sequence shown here is derived from an EMBL/GenBank/DDBJ whole genome shotgun (WGS) entry which is preliminary data.</text>
</comment>
<dbReference type="RefSeq" id="WP_338249412.1">
    <property type="nucleotide sequence ID" value="NZ_BSRI01000001.1"/>
</dbReference>
<dbReference type="Pfam" id="PF22917">
    <property type="entry name" value="PRISE"/>
    <property type="match status" value="1"/>
</dbReference>
<dbReference type="SUPFAM" id="SSF51735">
    <property type="entry name" value="NAD(P)-binding Rossmann-fold domains"/>
    <property type="match status" value="1"/>
</dbReference>